<feature type="coiled-coil region" evidence="1">
    <location>
        <begin position="101"/>
        <end position="163"/>
    </location>
</feature>
<evidence type="ECO:0000313" key="4">
    <source>
        <dbReference type="Proteomes" id="UP001165962"/>
    </source>
</evidence>
<feature type="domain" description="HTH merR-type" evidence="2">
    <location>
        <begin position="11"/>
        <end position="80"/>
    </location>
</feature>
<accession>A0ABX0JK88</accession>
<dbReference type="SUPFAM" id="SSF46955">
    <property type="entry name" value="Putative DNA-binding domain"/>
    <property type="match status" value="1"/>
</dbReference>
<protein>
    <recommendedName>
        <fullName evidence="2">HTH merR-type domain-containing protein</fullName>
    </recommendedName>
</protein>
<organism evidence="3 4">
    <name type="scientific">Paenibacillus agricola</name>
    <dbReference type="NCBI Taxonomy" id="2716264"/>
    <lineage>
        <taxon>Bacteria</taxon>
        <taxon>Bacillati</taxon>
        <taxon>Bacillota</taxon>
        <taxon>Bacilli</taxon>
        <taxon>Bacillales</taxon>
        <taxon>Paenibacillaceae</taxon>
        <taxon>Paenibacillus</taxon>
    </lineage>
</organism>
<dbReference type="InterPro" id="IPR009061">
    <property type="entry name" value="DNA-bd_dom_put_sf"/>
</dbReference>
<evidence type="ECO:0000313" key="3">
    <source>
        <dbReference type="EMBL" id="NHN35547.1"/>
    </source>
</evidence>
<evidence type="ECO:0000256" key="1">
    <source>
        <dbReference type="SAM" id="Coils"/>
    </source>
</evidence>
<dbReference type="InterPro" id="IPR000551">
    <property type="entry name" value="MerR-type_HTH_dom"/>
</dbReference>
<name>A0ABX0JK88_9BACL</name>
<dbReference type="Pfam" id="PF13411">
    <property type="entry name" value="MerR_1"/>
    <property type="match status" value="1"/>
</dbReference>
<dbReference type="Proteomes" id="UP001165962">
    <property type="component" value="Unassembled WGS sequence"/>
</dbReference>
<keyword evidence="4" id="KW-1185">Reference proteome</keyword>
<proteinExistence type="predicted"/>
<evidence type="ECO:0000259" key="2">
    <source>
        <dbReference type="Pfam" id="PF13411"/>
    </source>
</evidence>
<dbReference type="RefSeq" id="WP_166158606.1">
    <property type="nucleotide sequence ID" value="NZ_JAAOIW010000043.1"/>
</dbReference>
<comment type="caution">
    <text evidence="3">The sequence shown here is derived from an EMBL/GenBank/DDBJ whole genome shotgun (WGS) entry which is preliminary data.</text>
</comment>
<sequence length="175" mass="20233">MESDIPKQYGTKEIAYMLGVEPVTVRKYAVALETAGYVIGRSEADRRIYTEKNVMAFNQLQALRNHNALSLEAAAMIVAAKDSDVAIFKHDGNRIEDLAIQEQYEKRFDVLESKMEKLVSLNAELVGRLDQRQQWEEKRDRQIVEALQELRETRMELAAAKENKSWIQRIFKKNS</sequence>
<gene>
    <name evidence="3" type="ORF">G9U52_38330</name>
</gene>
<dbReference type="Gene3D" id="1.10.1660.10">
    <property type="match status" value="1"/>
</dbReference>
<reference evidence="3" key="1">
    <citation type="submission" date="2020-03" db="EMBL/GenBank/DDBJ databases">
        <title>Draft sequencing of Paenibacilllus sp. S3N08.</title>
        <authorList>
            <person name="Kim D.-U."/>
        </authorList>
    </citation>
    <scope>NUCLEOTIDE SEQUENCE</scope>
    <source>
        <strain evidence="3">S3N08</strain>
    </source>
</reference>
<keyword evidence="1" id="KW-0175">Coiled coil</keyword>
<dbReference type="EMBL" id="JAAOIW010000043">
    <property type="protein sequence ID" value="NHN35547.1"/>
    <property type="molecule type" value="Genomic_DNA"/>
</dbReference>